<accession>A0AAD2A5I6</accession>
<dbReference type="Gene3D" id="2.60.210.10">
    <property type="entry name" value="Apoptosis, Tumor Necrosis Factor Receptor Associated Protein 2, Chain A"/>
    <property type="match status" value="1"/>
</dbReference>
<keyword evidence="1 2" id="KW-0175">Coiled coil</keyword>
<feature type="coiled-coil region" evidence="2">
    <location>
        <begin position="272"/>
        <end position="313"/>
    </location>
</feature>
<dbReference type="SMART" id="SM00061">
    <property type="entry name" value="MATH"/>
    <property type="match status" value="1"/>
</dbReference>
<dbReference type="Pfam" id="PF22486">
    <property type="entry name" value="MATH_2"/>
    <property type="match status" value="1"/>
</dbReference>
<feature type="compositionally biased region" description="Basic and acidic residues" evidence="3">
    <location>
        <begin position="386"/>
        <end position="399"/>
    </location>
</feature>
<proteinExistence type="predicted"/>
<keyword evidence="6" id="KW-1185">Reference proteome</keyword>
<organism evidence="5 6">
    <name type="scientific">Fraxinus pennsylvanica</name>
    <dbReference type="NCBI Taxonomy" id="56036"/>
    <lineage>
        <taxon>Eukaryota</taxon>
        <taxon>Viridiplantae</taxon>
        <taxon>Streptophyta</taxon>
        <taxon>Embryophyta</taxon>
        <taxon>Tracheophyta</taxon>
        <taxon>Spermatophyta</taxon>
        <taxon>Magnoliopsida</taxon>
        <taxon>eudicotyledons</taxon>
        <taxon>Gunneridae</taxon>
        <taxon>Pentapetalae</taxon>
        <taxon>asterids</taxon>
        <taxon>lamiids</taxon>
        <taxon>Lamiales</taxon>
        <taxon>Oleaceae</taxon>
        <taxon>Oleeae</taxon>
        <taxon>Fraxinus</taxon>
    </lineage>
</organism>
<dbReference type="SUPFAM" id="SSF49599">
    <property type="entry name" value="TRAF domain-like"/>
    <property type="match status" value="1"/>
</dbReference>
<feature type="region of interest" description="Disordered" evidence="3">
    <location>
        <begin position="367"/>
        <end position="413"/>
    </location>
</feature>
<dbReference type="InterPro" id="IPR008974">
    <property type="entry name" value="TRAF-like"/>
</dbReference>
<protein>
    <recommendedName>
        <fullName evidence="4">MATH domain-containing protein</fullName>
    </recommendedName>
</protein>
<evidence type="ECO:0000256" key="1">
    <source>
        <dbReference type="ARBA" id="ARBA00023054"/>
    </source>
</evidence>
<evidence type="ECO:0000259" key="4">
    <source>
        <dbReference type="PROSITE" id="PS50144"/>
    </source>
</evidence>
<dbReference type="EMBL" id="OU503053">
    <property type="protein sequence ID" value="CAI9781369.1"/>
    <property type="molecule type" value="Genomic_DNA"/>
</dbReference>
<dbReference type="CDD" id="cd00121">
    <property type="entry name" value="MATH"/>
    <property type="match status" value="1"/>
</dbReference>
<dbReference type="PROSITE" id="PS50144">
    <property type="entry name" value="MATH"/>
    <property type="match status" value="1"/>
</dbReference>
<feature type="compositionally biased region" description="Polar residues" evidence="3">
    <location>
        <begin position="404"/>
        <end position="413"/>
    </location>
</feature>
<dbReference type="InterPro" id="IPR050804">
    <property type="entry name" value="MCC"/>
</dbReference>
<feature type="domain" description="MATH" evidence="4">
    <location>
        <begin position="1"/>
        <end position="126"/>
    </location>
</feature>
<evidence type="ECO:0000313" key="5">
    <source>
        <dbReference type="EMBL" id="CAI9781369.1"/>
    </source>
</evidence>
<evidence type="ECO:0000256" key="2">
    <source>
        <dbReference type="SAM" id="Coils"/>
    </source>
</evidence>
<gene>
    <name evidence="5" type="ORF">FPE_LOCUS28799</name>
</gene>
<name>A0AAD2A5I6_9LAMI</name>
<dbReference type="InterPro" id="IPR002083">
    <property type="entry name" value="MATH/TRAF_dom"/>
</dbReference>
<evidence type="ECO:0000256" key="3">
    <source>
        <dbReference type="SAM" id="MobiDB-lite"/>
    </source>
</evidence>
<dbReference type="FunFam" id="2.60.210.10:FF:000005">
    <property type="entry name" value="Ubiquitin carboxyl-terminal hydrolase 13"/>
    <property type="match status" value="1"/>
</dbReference>
<evidence type="ECO:0000313" key="6">
    <source>
        <dbReference type="Proteomes" id="UP000834106"/>
    </source>
</evidence>
<dbReference type="PANTHER" id="PTHR46236">
    <property type="entry name" value="TRAF-LIKE SUPERFAMILY PROTEIN"/>
    <property type="match status" value="1"/>
</dbReference>
<dbReference type="Proteomes" id="UP000834106">
    <property type="component" value="Chromosome 18"/>
</dbReference>
<dbReference type="PANTHER" id="PTHR46236:SF35">
    <property type="entry name" value="MATH DOMAIN-CONTAINING PROTEIN"/>
    <property type="match status" value="1"/>
</dbReference>
<reference evidence="5" key="1">
    <citation type="submission" date="2023-05" db="EMBL/GenBank/DDBJ databases">
        <authorList>
            <person name="Huff M."/>
        </authorList>
    </citation>
    <scope>NUCLEOTIDE SEQUENCE</scope>
</reference>
<dbReference type="AlphaFoldDB" id="A0AAD2A5I6"/>
<sequence>MARFTWRIENFTSSNESKLYSGIFVVNEYRWRLLLFPKGNNVDYLSLYLGVPDANSLPNGWSRTAKYSIALINQMDSKKTVKEEAEHRFHEGESEWGFKSFFPLSELHDKNGGYLVDDTCLIEAEVSVPDTSPASTDNPSDSSVPVDPVESVYIKAESFLKSIPKKSFSSVSDATREVPLLNDHAILAKGCFNKLISFPLDDLVEPKHETAMRESLSILSDNLSLFTEEQAKEIMSLKANFPAAIQDWRDSVQVKVNSERLWLTFVKTNNLLEDLVKTEEGIKTKLEELNNREKELEMQLEGLKSRSRQLKEERIEIWKQTKQVYALAQEQSSKIEGKEPEVDLANKKLEDLKSKWASNKKTLLHTTPVRPSRDTLRNLLRHRKPAKENSEETSWRTGEETVGGKTTSVDTLN</sequence>